<reference evidence="1 2" key="1">
    <citation type="submission" date="2021-04" db="EMBL/GenBank/DDBJ databases">
        <title>Whole genome sequence of Jiella sp. KSK16Y-1.</title>
        <authorList>
            <person name="Tuo L."/>
        </authorList>
    </citation>
    <scope>NUCLEOTIDE SEQUENCE [LARGE SCALE GENOMIC DNA]</scope>
    <source>
        <strain evidence="1 2">KSK16Y-1</strain>
    </source>
</reference>
<dbReference type="EMBL" id="JAGJCF010000024">
    <property type="protein sequence ID" value="MBP0618081.1"/>
    <property type="molecule type" value="Genomic_DNA"/>
</dbReference>
<accession>A0ABS4BPC3</accession>
<organism evidence="1 2">
    <name type="scientific">Jiella mangrovi</name>
    <dbReference type="NCBI Taxonomy" id="2821407"/>
    <lineage>
        <taxon>Bacteria</taxon>
        <taxon>Pseudomonadati</taxon>
        <taxon>Pseudomonadota</taxon>
        <taxon>Alphaproteobacteria</taxon>
        <taxon>Hyphomicrobiales</taxon>
        <taxon>Aurantimonadaceae</taxon>
        <taxon>Jiella</taxon>
    </lineage>
</organism>
<dbReference type="RefSeq" id="WP_209597469.1">
    <property type="nucleotide sequence ID" value="NZ_JAGJCF010000024.1"/>
</dbReference>
<proteinExistence type="predicted"/>
<dbReference type="Proteomes" id="UP000678276">
    <property type="component" value="Unassembled WGS sequence"/>
</dbReference>
<comment type="caution">
    <text evidence="1">The sequence shown here is derived from an EMBL/GenBank/DDBJ whole genome shotgun (WGS) entry which is preliminary data.</text>
</comment>
<keyword evidence="2" id="KW-1185">Reference proteome</keyword>
<evidence type="ECO:0000313" key="1">
    <source>
        <dbReference type="EMBL" id="MBP0618081.1"/>
    </source>
</evidence>
<evidence type="ECO:0000313" key="2">
    <source>
        <dbReference type="Proteomes" id="UP000678276"/>
    </source>
</evidence>
<gene>
    <name evidence="1" type="ORF">J6595_21070</name>
</gene>
<protein>
    <submittedName>
        <fullName evidence="1">Uncharacterized protein</fullName>
    </submittedName>
</protein>
<sequence length="247" mass="27309">MNRAISVATRTRMRYAENSWQDDFHPRMEPGSIFRFDDVDHPARLELVSNDETAGAGLVLHDCAQQSWCLTVTVPQDVRDAFLPAVLTLLHRLAPDLLSAFLVSHAIGSPDQPNRETIQSAWDEIADPVIMLDGDLIVGAANVAADHLMNEARFFRPRFFSDHLSLASRDDASALETAVNRLLGSRRESARVTLAGLRNSGPLVITLNRAGSPEWRRKFVSELASSNTVLAVCRAPSKARADRGWIN</sequence>
<name>A0ABS4BPC3_9HYPH</name>